<dbReference type="VEuPathDB" id="VectorBase:GPAI023992"/>
<dbReference type="STRING" id="7398.A0A1A9ZSZ9"/>
<reference evidence="10" key="1">
    <citation type="submission" date="2014-03" db="EMBL/GenBank/DDBJ databases">
        <authorList>
            <person name="Aksoy S."/>
            <person name="Warren W."/>
            <person name="Wilson R.K."/>
        </authorList>
    </citation>
    <scope>NUCLEOTIDE SEQUENCE [LARGE SCALE GENOMIC DNA]</scope>
    <source>
        <strain evidence="10">IAEA</strain>
    </source>
</reference>
<protein>
    <recommendedName>
        <fullName evidence="3">Cilia- and flagella-associated protein 157</fullName>
    </recommendedName>
</protein>
<evidence type="ECO:0000256" key="1">
    <source>
        <dbReference type="ARBA" id="ARBA00004138"/>
    </source>
</evidence>
<evidence type="ECO:0000256" key="4">
    <source>
        <dbReference type="ARBA" id="ARBA00023054"/>
    </source>
</evidence>
<keyword evidence="10" id="KW-1185">Reference proteome</keyword>
<dbReference type="GO" id="GO:0008017">
    <property type="term" value="F:microtubule binding"/>
    <property type="evidence" value="ECO:0007669"/>
    <property type="project" value="TreeGrafter"/>
</dbReference>
<proteinExistence type="inferred from homology"/>
<feature type="region of interest" description="Disordered" evidence="8">
    <location>
        <begin position="536"/>
        <end position="562"/>
    </location>
</feature>
<dbReference type="PANTHER" id="PTHR31954">
    <property type="entry name" value="CILIA- AND FLAGELLA-ASSOCIATED PROTEIN 157"/>
    <property type="match status" value="1"/>
</dbReference>
<feature type="compositionally biased region" description="Acidic residues" evidence="8">
    <location>
        <begin position="536"/>
        <end position="548"/>
    </location>
</feature>
<evidence type="ECO:0000256" key="7">
    <source>
        <dbReference type="SAM" id="Coils"/>
    </source>
</evidence>
<dbReference type="AlphaFoldDB" id="A0A1A9ZSZ9"/>
<organism evidence="9 10">
    <name type="scientific">Glossina pallidipes</name>
    <name type="common">Tsetse fly</name>
    <dbReference type="NCBI Taxonomy" id="7398"/>
    <lineage>
        <taxon>Eukaryota</taxon>
        <taxon>Metazoa</taxon>
        <taxon>Ecdysozoa</taxon>
        <taxon>Arthropoda</taxon>
        <taxon>Hexapoda</taxon>
        <taxon>Insecta</taxon>
        <taxon>Pterygota</taxon>
        <taxon>Neoptera</taxon>
        <taxon>Endopterygota</taxon>
        <taxon>Diptera</taxon>
        <taxon>Brachycera</taxon>
        <taxon>Muscomorpha</taxon>
        <taxon>Hippoboscoidea</taxon>
        <taxon>Glossinidae</taxon>
        <taxon>Glossina</taxon>
    </lineage>
</organism>
<dbReference type="Proteomes" id="UP000092445">
    <property type="component" value="Unassembled WGS sequence"/>
</dbReference>
<reference evidence="9" key="2">
    <citation type="submission" date="2020-05" db="UniProtKB">
        <authorList>
            <consortium name="EnsemblMetazoa"/>
        </authorList>
    </citation>
    <scope>IDENTIFICATION</scope>
    <source>
        <strain evidence="9">IAEA</strain>
    </source>
</reference>
<dbReference type="PANTHER" id="PTHR31954:SF1">
    <property type="entry name" value="CILIA- AND FLAGELLA-ASSOCIATED PROTEIN 157"/>
    <property type="match status" value="1"/>
</dbReference>
<dbReference type="EnsemblMetazoa" id="GPAI023992-RA">
    <property type="protein sequence ID" value="GPAI023992-PA"/>
    <property type="gene ID" value="GPAI023992"/>
</dbReference>
<accession>A0A1A9ZSZ9</accession>
<comment type="similarity">
    <text evidence="2">Belongs to the CFAP157 family.</text>
</comment>
<name>A0A1A9ZSZ9_GLOPL</name>
<evidence type="ECO:0000256" key="8">
    <source>
        <dbReference type="SAM" id="MobiDB-lite"/>
    </source>
</evidence>
<feature type="compositionally biased region" description="Basic residues" evidence="8">
    <location>
        <begin position="21"/>
        <end position="31"/>
    </location>
</feature>
<keyword evidence="4 7" id="KW-0175">Coiled coil</keyword>
<feature type="coiled-coil region" evidence="7">
    <location>
        <begin position="334"/>
        <end position="382"/>
    </location>
</feature>
<evidence type="ECO:0000256" key="6">
    <source>
        <dbReference type="ARBA" id="ARBA00023273"/>
    </source>
</evidence>
<evidence type="ECO:0000256" key="5">
    <source>
        <dbReference type="ARBA" id="ARBA00023069"/>
    </source>
</evidence>
<sequence length="607" mass="70859">MRIVVLYYNLRAVPVPTVMSTKKKNTPKGGKKNVGGKGNEEKNLTKVDRKFYELQIANINRNLATAKRRLAYLEIRNEELEKTIAKEEQDELFAQLQDDMEARTKEILSLEGFINEMLKDHKRKEDEYVAHIVDLEKKYKAMQNQLKSDIKLLSGKLATLAEFQVERDRILELYENQNLELEAMEEEKKIQETELEEKLIVEREALRKEVSTEISKLVEDFMRSTEIRNAGYVRRITRENVALQTELKALFKMYFKMKELIGDAEQREFHLRTENETFRDLKEQLLRNANNKHKIIENLVSNYEKLKSKYIEESKYRKLYQDLTRRSDCDKKCKMKTEARLKVLKQRIELVEREKNKLMSSNQRLEIDVQHLRGTINKAKAAILSYADATDYLKQTYRKVRVDSFDTEQYIEAERRDLLKSLQEILCAHMQEIEDIRTPSVETLERSKSSIYRIGDVGFVPLTQPSLMELFKETRPPQDALTSTADRRITQLEQGLFIPVERQVDNAYLIDVEIGSDLFVSSSGPEIVDEIEEVAVEEEGESSSEDEVPAMPLRRATEKRESKQLIVEQTSSIVYSSPSAEEVISRYSVLSSDFLETIEEIQIEESM</sequence>
<dbReference type="InterPro" id="IPR038844">
    <property type="entry name" value="CFAP157"/>
</dbReference>
<evidence type="ECO:0000256" key="2">
    <source>
        <dbReference type="ARBA" id="ARBA00010841"/>
    </source>
</evidence>
<keyword evidence="5" id="KW-0969">Cilium</keyword>
<evidence type="ECO:0000313" key="10">
    <source>
        <dbReference type="Proteomes" id="UP000092445"/>
    </source>
</evidence>
<evidence type="ECO:0000256" key="3">
    <source>
        <dbReference type="ARBA" id="ARBA00014087"/>
    </source>
</evidence>
<evidence type="ECO:0000313" key="9">
    <source>
        <dbReference type="EnsemblMetazoa" id="GPAI023992-PA"/>
    </source>
</evidence>
<feature type="coiled-coil region" evidence="7">
    <location>
        <begin position="49"/>
        <end position="201"/>
    </location>
</feature>
<feature type="region of interest" description="Disordered" evidence="8">
    <location>
        <begin position="19"/>
        <end position="41"/>
    </location>
</feature>
<keyword evidence="6" id="KW-0966">Cell projection</keyword>
<comment type="subcellular location">
    <subcellularLocation>
        <location evidence="1">Cell projection</location>
        <location evidence="1">Cilium</location>
    </subcellularLocation>
</comment>
<dbReference type="GO" id="GO:0036064">
    <property type="term" value="C:ciliary basal body"/>
    <property type="evidence" value="ECO:0007669"/>
    <property type="project" value="TreeGrafter"/>
</dbReference>